<feature type="compositionally biased region" description="Basic residues" evidence="2">
    <location>
        <begin position="361"/>
        <end position="377"/>
    </location>
</feature>
<sequence length="629" mass="72183">MFDFLFGWRKASKCKKLIKRVQCRLKLLKTKRYSIVRQIREDVAQLIKIGYEDIAFNRAEHLFIDETIMDIYELLDNFCDFILVHISYIRKHKDCPNDINEAVSSLIFASARCGDLPELRSIRKLFGERYGQRFEMTALELLPGNLVNLQVKEKLSIKSVPDDVKQKLVAQISRDYSLKPEIFALAYTSELQQQVLDIDFQTYDKEGKAKYADAASTVMSTIPFGAHQEDKMSTSITSSIVERSPPDIMKSPMNGKAGLESPHKFEAVAFGSDESQKTCRAYVPNSDHKQERKMTASSSESLPQLPEEMITYLDDIEEVQQSIKNEGSCQDQRIFKFKSSVLPTDGKAEDCYSDSSSSCSTRKREKAVRKRTRRRSFSRGNSSVKDIECLIYYDEPYTRSPNPRSHLHSKHLRKNVVQNSEQAFHEEKRQKHPHSCCCFNLEAECCCHPYYFYIGDGRDDQKSPRPKQNDTISHGLEQKHGHKCCRIGKPDTEMEWYTFPDQRPRRRSCEFGGSAFSSLTNSDCQPDKRSKVAKGKVDEFDPLGSHFASNNSSPKATSPLTRKAPKPPYLRAMTMPQERSKGDQTENAFRSSSFAIQSPNHVHPKLPNYEELAAKFLALKKEHLRNRHQ</sequence>
<accession>A0ABQ9LSV9</accession>
<evidence type="ECO:0000256" key="2">
    <source>
        <dbReference type="SAM" id="MobiDB-lite"/>
    </source>
</evidence>
<dbReference type="EMBL" id="JARPOI010000010">
    <property type="protein sequence ID" value="KAJ9171089.1"/>
    <property type="molecule type" value="Genomic_DNA"/>
</dbReference>
<dbReference type="Gene3D" id="1.20.1260.60">
    <property type="entry name" value="Vacuolar protein sorting-associated protein Ist1"/>
    <property type="match status" value="1"/>
</dbReference>
<dbReference type="Pfam" id="PF03398">
    <property type="entry name" value="Ist1"/>
    <property type="match status" value="1"/>
</dbReference>
<comment type="caution">
    <text evidence="3">The sequence shown here is derived from an EMBL/GenBank/DDBJ whole genome shotgun (WGS) entry which is preliminary data.</text>
</comment>
<evidence type="ECO:0000313" key="4">
    <source>
        <dbReference type="Proteomes" id="UP001174677"/>
    </source>
</evidence>
<feature type="region of interest" description="Disordered" evidence="2">
    <location>
        <begin position="353"/>
        <end position="379"/>
    </location>
</feature>
<dbReference type="Proteomes" id="UP001174677">
    <property type="component" value="Chromosome 10"/>
</dbReference>
<reference evidence="3 4" key="1">
    <citation type="journal article" date="2023" name="Plant Biotechnol. J.">
        <title>Chromosome-level wild Hevea brasiliensis genome provides new tools for genomic-assisted breeding and valuable loci to elevate rubber yield.</title>
        <authorList>
            <person name="Cheng H."/>
            <person name="Song X."/>
            <person name="Hu Y."/>
            <person name="Wu T."/>
            <person name="Yang Q."/>
            <person name="An Z."/>
            <person name="Feng S."/>
            <person name="Deng Z."/>
            <person name="Wu W."/>
            <person name="Zeng X."/>
            <person name="Tu M."/>
            <person name="Wang X."/>
            <person name="Huang H."/>
        </authorList>
    </citation>
    <scope>NUCLEOTIDE SEQUENCE [LARGE SCALE GENOMIC DNA]</scope>
    <source>
        <strain evidence="3">MT/VB/25A 57/8</strain>
    </source>
</reference>
<keyword evidence="4" id="KW-1185">Reference proteome</keyword>
<name>A0ABQ9LSV9_HEVBR</name>
<feature type="region of interest" description="Disordered" evidence="2">
    <location>
        <begin position="543"/>
        <end position="569"/>
    </location>
</feature>
<organism evidence="3 4">
    <name type="scientific">Hevea brasiliensis</name>
    <name type="common">Para rubber tree</name>
    <name type="synonym">Siphonia brasiliensis</name>
    <dbReference type="NCBI Taxonomy" id="3981"/>
    <lineage>
        <taxon>Eukaryota</taxon>
        <taxon>Viridiplantae</taxon>
        <taxon>Streptophyta</taxon>
        <taxon>Embryophyta</taxon>
        <taxon>Tracheophyta</taxon>
        <taxon>Spermatophyta</taxon>
        <taxon>Magnoliopsida</taxon>
        <taxon>eudicotyledons</taxon>
        <taxon>Gunneridae</taxon>
        <taxon>Pentapetalae</taxon>
        <taxon>rosids</taxon>
        <taxon>fabids</taxon>
        <taxon>Malpighiales</taxon>
        <taxon>Euphorbiaceae</taxon>
        <taxon>Crotonoideae</taxon>
        <taxon>Micrandreae</taxon>
        <taxon>Hevea</taxon>
    </lineage>
</organism>
<evidence type="ECO:0000256" key="1">
    <source>
        <dbReference type="ARBA" id="ARBA00005536"/>
    </source>
</evidence>
<evidence type="ECO:0008006" key="5">
    <source>
        <dbReference type="Google" id="ProtNLM"/>
    </source>
</evidence>
<comment type="similarity">
    <text evidence="1">Belongs to the IST1 family.</text>
</comment>
<proteinExistence type="inferred from homology"/>
<feature type="compositionally biased region" description="Polar residues" evidence="2">
    <location>
        <begin position="547"/>
        <end position="560"/>
    </location>
</feature>
<dbReference type="InterPro" id="IPR005061">
    <property type="entry name" value="Ist1"/>
</dbReference>
<dbReference type="PANTHER" id="PTHR12161:SF44">
    <property type="entry name" value="REGULATOR OF VPS4 ACTIVITY IN THE MVB PATHWAY PROTEIN"/>
    <property type="match status" value="1"/>
</dbReference>
<dbReference type="PANTHER" id="PTHR12161">
    <property type="entry name" value="IST1 FAMILY MEMBER"/>
    <property type="match status" value="1"/>
</dbReference>
<evidence type="ECO:0000313" key="3">
    <source>
        <dbReference type="EMBL" id="KAJ9171089.1"/>
    </source>
</evidence>
<dbReference type="InterPro" id="IPR042277">
    <property type="entry name" value="IST1-like"/>
</dbReference>
<protein>
    <recommendedName>
        <fullName evidence="5">IST1-like protein</fullName>
    </recommendedName>
</protein>
<gene>
    <name evidence="3" type="ORF">P3X46_019137</name>
</gene>